<accession>A0A1B1S7H4</accession>
<protein>
    <submittedName>
        <fullName evidence="5">DUF4136 domain-containing protein</fullName>
    </submittedName>
</protein>
<dbReference type="PROSITE" id="PS51257">
    <property type="entry name" value="PROKAR_LIPOPROTEIN"/>
    <property type="match status" value="1"/>
</dbReference>
<feature type="signal peptide" evidence="2">
    <location>
        <begin position="1"/>
        <end position="19"/>
    </location>
</feature>
<dbReference type="Gene3D" id="3.30.160.670">
    <property type="match status" value="1"/>
</dbReference>
<dbReference type="STRING" id="1796646.A4V02_02720"/>
<evidence type="ECO:0000259" key="3">
    <source>
        <dbReference type="Pfam" id="PF13590"/>
    </source>
</evidence>
<feature type="domain" description="DUF4136" evidence="3">
    <location>
        <begin position="32"/>
        <end position="218"/>
    </location>
</feature>
<dbReference type="EMBL" id="CP015402">
    <property type="protein sequence ID" value="ANU62741.1"/>
    <property type="molecule type" value="Genomic_DNA"/>
</dbReference>
<dbReference type="GeneID" id="65535755"/>
<feature type="chain" id="PRO_5008529244" evidence="2">
    <location>
        <begin position="20"/>
        <end position="229"/>
    </location>
</feature>
<dbReference type="OrthoDB" id="5432251at2"/>
<reference evidence="5 7" key="3">
    <citation type="submission" date="2019-04" db="EMBL/GenBank/DDBJ databases">
        <title>Microbes associate with the intestines of laboratory mice.</title>
        <authorList>
            <person name="Navarre W."/>
            <person name="Wong E."/>
            <person name="Huang K."/>
            <person name="Tropini C."/>
            <person name="Ng K."/>
            <person name="Yu B."/>
        </authorList>
    </citation>
    <scope>NUCLEOTIDE SEQUENCE [LARGE SCALE GENOMIC DNA]</scope>
    <source>
        <strain evidence="5 7">NM06_A21</strain>
    </source>
</reference>
<evidence type="ECO:0000256" key="1">
    <source>
        <dbReference type="SAM" id="MobiDB-lite"/>
    </source>
</evidence>
<evidence type="ECO:0000313" key="5">
    <source>
        <dbReference type="EMBL" id="TGY75358.1"/>
    </source>
</evidence>
<dbReference type="EMBL" id="SRYD01000012">
    <property type="protein sequence ID" value="TGY75358.1"/>
    <property type="molecule type" value="Genomic_DNA"/>
</dbReference>
<organism evidence="4 6">
    <name type="scientific">Muribaculum intestinale</name>
    <dbReference type="NCBI Taxonomy" id="1796646"/>
    <lineage>
        <taxon>Bacteria</taxon>
        <taxon>Pseudomonadati</taxon>
        <taxon>Bacteroidota</taxon>
        <taxon>Bacteroidia</taxon>
        <taxon>Bacteroidales</taxon>
        <taxon>Muribaculaceae</taxon>
        <taxon>Muribaculum</taxon>
    </lineage>
</organism>
<name>A0A1B1S7H4_9BACT</name>
<accession>A0A1Z2XE92</accession>
<dbReference type="Proteomes" id="UP000186351">
    <property type="component" value="Chromosome"/>
</dbReference>
<reference evidence="4" key="2">
    <citation type="submission" date="2017-04" db="EMBL/GenBank/DDBJ databases">
        <title>Complete Genome Sequences of Twelve Strains of a Stable Defined Moderately Diverse Mouse Microbiota 2 (sDMDMm2).</title>
        <authorList>
            <person name="Uchimura Y."/>
            <person name="Wyss M."/>
            <person name="Brugiroux S."/>
            <person name="Limenitakis J.P."/>
            <person name="Stecher B."/>
            <person name="McCoy K.D."/>
            <person name="Macpherson A.J."/>
        </authorList>
    </citation>
    <scope>NUCLEOTIDE SEQUENCE</scope>
    <source>
        <strain evidence="4">YL27</strain>
    </source>
</reference>
<sequence length="229" mass="25066">MRYRILLASIGIMAAAVVAGCSQFALVNSQTYNNSDLSEYKTFRIVDPTMGKLPPGMEMVTYYNIAAAIREQMLERGYTESAASPLLINFAVTIHKEVTTEPALPPAPSGGPGLGPQVPPPPSGPGLGPAVSGPYYNGLYPYYIYPRQRYWNSARYANMQVVTGVYKEGVLTMDMVNIDTMTPLYSSSVATIIDSGNSQYRNLSSIAEAVAKLFSRFPVEIEPRYRGMH</sequence>
<evidence type="ECO:0000313" key="6">
    <source>
        <dbReference type="Proteomes" id="UP000186351"/>
    </source>
</evidence>
<dbReference type="Pfam" id="PF13590">
    <property type="entry name" value="DUF4136"/>
    <property type="match status" value="1"/>
</dbReference>
<keyword evidence="2" id="KW-0732">Signal</keyword>
<reference evidence="6" key="1">
    <citation type="submission" date="2016-04" db="EMBL/GenBank/DDBJ databases">
        <title>Complete Genome Sequences of Twelve Strains of a Stable Defined Moderately Diverse Mouse Microbiota 2 (sDMDMm2).</title>
        <authorList>
            <person name="Uchimura Y."/>
            <person name="Wyss M."/>
            <person name="Brugiroux S."/>
            <person name="Limenitakis J.P."/>
            <person name="Stecher B."/>
            <person name="McCoy K.D."/>
            <person name="Macpherson A.J."/>
        </authorList>
    </citation>
    <scope>NUCLEOTIDE SEQUENCE [LARGE SCALE GENOMIC DNA]</scope>
    <source>
        <strain evidence="6">YL27</strain>
    </source>
</reference>
<evidence type="ECO:0000313" key="4">
    <source>
        <dbReference type="EMBL" id="ANU62741.1"/>
    </source>
</evidence>
<feature type="region of interest" description="Disordered" evidence="1">
    <location>
        <begin position="101"/>
        <end position="126"/>
    </location>
</feature>
<evidence type="ECO:0000313" key="7">
    <source>
        <dbReference type="Proteomes" id="UP000306630"/>
    </source>
</evidence>
<dbReference type="RefSeq" id="WP_068960119.1">
    <property type="nucleotide sequence ID" value="NZ_CAJTAP010000002.1"/>
</dbReference>
<evidence type="ECO:0000256" key="2">
    <source>
        <dbReference type="SAM" id="SignalP"/>
    </source>
</evidence>
<dbReference type="Proteomes" id="UP000306630">
    <property type="component" value="Unassembled WGS sequence"/>
</dbReference>
<dbReference type="AlphaFoldDB" id="A0A1B1S7H4"/>
<keyword evidence="6" id="KW-1185">Reference proteome</keyword>
<dbReference type="InterPro" id="IPR025411">
    <property type="entry name" value="DUF4136"/>
</dbReference>
<dbReference type="KEGG" id="pary:A4V02_02720"/>
<gene>
    <name evidence="4" type="ORF">A4V02_02720</name>
    <name evidence="5" type="ORF">E5333_04030</name>
</gene>
<proteinExistence type="predicted"/>